<keyword evidence="2" id="KW-1185">Reference proteome</keyword>
<name>A0ABR3GFA0_9PEZI</name>
<accession>A0ABR3GFA0</accession>
<evidence type="ECO:0000313" key="2">
    <source>
        <dbReference type="Proteomes" id="UP001447188"/>
    </source>
</evidence>
<gene>
    <name evidence="1" type="ORF">Q9L58_006844</name>
</gene>
<evidence type="ECO:0000313" key="1">
    <source>
        <dbReference type="EMBL" id="KAL0634226.1"/>
    </source>
</evidence>
<dbReference type="EMBL" id="JBBBZM010000100">
    <property type="protein sequence ID" value="KAL0634226.1"/>
    <property type="molecule type" value="Genomic_DNA"/>
</dbReference>
<comment type="caution">
    <text evidence="1">The sequence shown here is derived from an EMBL/GenBank/DDBJ whole genome shotgun (WGS) entry which is preliminary data.</text>
</comment>
<dbReference type="Proteomes" id="UP001447188">
    <property type="component" value="Unassembled WGS sequence"/>
</dbReference>
<sequence>MSSYGCFMVSGPHSFSHKAFQLWAAKSYRHACFRESGAGAGPIEVNMGEGWMLLEAISNTTFGFKIRYHPTNSEVAFKLVYKHGAEWKGLVQGKLEGKPSVSMIVKRIVIVVASYMKKFPGKLRTEADVEMVEADDGEMDMRPDMSCAVEDIMLIEQTRGDAAMLVDFIEMLLEHAD</sequence>
<proteinExistence type="predicted"/>
<reference evidence="1 2" key="1">
    <citation type="submission" date="2024-02" db="EMBL/GenBank/DDBJ databases">
        <title>Discinaceae phylogenomics.</title>
        <authorList>
            <person name="Dirks A.C."/>
            <person name="James T.Y."/>
        </authorList>
    </citation>
    <scope>NUCLEOTIDE SEQUENCE [LARGE SCALE GENOMIC DNA]</scope>
    <source>
        <strain evidence="1 2">ACD0624</strain>
    </source>
</reference>
<organism evidence="1 2">
    <name type="scientific">Discina gigas</name>
    <dbReference type="NCBI Taxonomy" id="1032678"/>
    <lineage>
        <taxon>Eukaryota</taxon>
        <taxon>Fungi</taxon>
        <taxon>Dikarya</taxon>
        <taxon>Ascomycota</taxon>
        <taxon>Pezizomycotina</taxon>
        <taxon>Pezizomycetes</taxon>
        <taxon>Pezizales</taxon>
        <taxon>Discinaceae</taxon>
        <taxon>Discina</taxon>
    </lineage>
</organism>
<protein>
    <submittedName>
        <fullName evidence="1">Uncharacterized protein</fullName>
    </submittedName>
</protein>